<reference evidence="1" key="2">
    <citation type="journal article" date="2020" name="Nat. Commun.">
        <title>Large-scale genome sequencing of mycorrhizal fungi provides insights into the early evolution of symbiotic traits.</title>
        <authorList>
            <person name="Miyauchi S."/>
            <person name="Kiss E."/>
            <person name="Kuo A."/>
            <person name="Drula E."/>
            <person name="Kohler A."/>
            <person name="Sanchez-Garcia M."/>
            <person name="Morin E."/>
            <person name="Andreopoulos B."/>
            <person name="Barry K.W."/>
            <person name="Bonito G."/>
            <person name="Buee M."/>
            <person name="Carver A."/>
            <person name="Chen C."/>
            <person name="Cichocki N."/>
            <person name="Clum A."/>
            <person name="Culley D."/>
            <person name="Crous P.W."/>
            <person name="Fauchery L."/>
            <person name="Girlanda M."/>
            <person name="Hayes R.D."/>
            <person name="Keri Z."/>
            <person name="LaButti K."/>
            <person name="Lipzen A."/>
            <person name="Lombard V."/>
            <person name="Magnuson J."/>
            <person name="Maillard F."/>
            <person name="Murat C."/>
            <person name="Nolan M."/>
            <person name="Ohm R.A."/>
            <person name="Pangilinan J."/>
            <person name="Pereira M.F."/>
            <person name="Perotto S."/>
            <person name="Peter M."/>
            <person name="Pfister S."/>
            <person name="Riley R."/>
            <person name="Sitrit Y."/>
            <person name="Stielow J.B."/>
            <person name="Szollosi G."/>
            <person name="Zifcakova L."/>
            <person name="Stursova M."/>
            <person name="Spatafora J.W."/>
            <person name="Tedersoo L."/>
            <person name="Vaario L.M."/>
            <person name="Yamada A."/>
            <person name="Yan M."/>
            <person name="Wang P."/>
            <person name="Xu J."/>
            <person name="Bruns T."/>
            <person name="Baldrian P."/>
            <person name="Vilgalys R."/>
            <person name="Dunand C."/>
            <person name="Henrissat B."/>
            <person name="Grigoriev I.V."/>
            <person name="Hibbett D."/>
            <person name="Nagy L.G."/>
            <person name="Martin F.M."/>
        </authorList>
    </citation>
    <scope>NUCLEOTIDE SEQUENCE</scope>
    <source>
        <strain evidence="1">P2</strain>
    </source>
</reference>
<name>A0ACB6Z210_THEGA</name>
<dbReference type="Proteomes" id="UP000886501">
    <property type="component" value="Unassembled WGS sequence"/>
</dbReference>
<accession>A0ACB6Z210</accession>
<comment type="caution">
    <text evidence="1">The sequence shown here is derived from an EMBL/GenBank/DDBJ whole genome shotgun (WGS) entry which is preliminary data.</text>
</comment>
<gene>
    <name evidence="1" type="ORF">BDM02DRAFT_3191238</name>
</gene>
<proteinExistence type="predicted"/>
<keyword evidence="2" id="KW-1185">Reference proteome</keyword>
<evidence type="ECO:0000313" key="1">
    <source>
        <dbReference type="EMBL" id="KAF9643775.1"/>
    </source>
</evidence>
<reference evidence="1" key="1">
    <citation type="submission" date="2019-10" db="EMBL/GenBank/DDBJ databases">
        <authorList>
            <consortium name="DOE Joint Genome Institute"/>
            <person name="Kuo A."/>
            <person name="Miyauchi S."/>
            <person name="Kiss E."/>
            <person name="Drula E."/>
            <person name="Kohler A."/>
            <person name="Sanchez-Garcia M."/>
            <person name="Andreopoulos B."/>
            <person name="Barry K.W."/>
            <person name="Bonito G."/>
            <person name="Buee M."/>
            <person name="Carver A."/>
            <person name="Chen C."/>
            <person name="Cichocki N."/>
            <person name="Clum A."/>
            <person name="Culley D."/>
            <person name="Crous P.W."/>
            <person name="Fauchery L."/>
            <person name="Girlanda M."/>
            <person name="Hayes R."/>
            <person name="Keri Z."/>
            <person name="Labutti K."/>
            <person name="Lipzen A."/>
            <person name="Lombard V."/>
            <person name="Magnuson J."/>
            <person name="Maillard F."/>
            <person name="Morin E."/>
            <person name="Murat C."/>
            <person name="Nolan M."/>
            <person name="Ohm R."/>
            <person name="Pangilinan J."/>
            <person name="Pereira M."/>
            <person name="Perotto S."/>
            <person name="Peter M."/>
            <person name="Riley R."/>
            <person name="Sitrit Y."/>
            <person name="Stielow B."/>
            <person name="Szollosi G."/>
            <person name="Zifcakova L."/>
            <person name="Stursova M."/>
            <person name="Spatafora J.W."/>
            <person name="Tedersoo L."/>
            <person name="Vaario L.-M."/>
            <person name="Yamada A."/>
            <person name="Yan M."/>
            <person name="Wang P."/>
            <person name="Xu J."/>
            <person name="Bruns T."/>
            <person name="Baldrian P."/>
            <person name="Vilgalys R."/>
            <person name="Henrissat B."/>
            <person name="Grigoriev I.V."/>
            <person name="Hibbett D."/>
            <person name="Nagy L.G."/>
            <person name="Martin F.M."/>
        </authorList>
    </citation>
    <scope>NUCLEOTIDE SEQUENCE</scope>
    <source>
        <strain evidence="1">P2</strain>
    </source>
</reference>
<organism evidence="1 2">
    <name type="scientific">Thelephora ganbajun</name>
    <name type="common">Ganba fungus</name>
    <dbReference type="NCBI Taxonomy" id="370292"/>
    <lineage>
        <taxon>Eukaryota</taxon>
        <taxon>Fungi</taxon>
        <taxon>Dikarya</taxon>
        <taxon>Basidiomycota</taxon>
        <taxon>Agaricomycotina</taxon>
        <taxon>Agaricomycetes</taxon>
        <taxon>Thelephorales</taxon>
        <taxon>Thelephoraceae</taxon>
        <taxon>Thelephora</taxon>
    </lineage>
</organism>
<evidence type="ECO:0000313" key="2">
    <source>
        <dbReference type="Proteomes" id="UP000886501"/>
    </source>
</evidence>
<dbReference type="EMBL" id="MU118188">
    <property type="protein sequence ID" value="KAF9643775.1"/>
    <property type="molecule type" value="Genomic_DNA"/>
</dbReference>
<sequence>MSSHRSHVARCVALGSTVDPLHGLISLGLVDWDGRNQLADSAIDGMCLAAILAEQLLTLHEEVVLKVSTLARQAQTLASSLDLLTTFHSERLGRLESRCFEMDREMGEMRVQMMELELAWERRDVPSSSSYVSVEDAGEEGDVMVGERMEEEKEVETYEDGLWSPNSSDCAILALVPDAPAFPLPSSELEGSRRDAAAYNHAVTTDTVTATSLANCGDSIGHGLDAPTDVTGSLHAVPSTVMTDFHPAPPSITILSGSCQGHWP</sequence>
<protein>
    <submittedName>
        <fullName evidence="1">Uncharacterized protein</fullName>
    </submittedName>
</protein>